<accession>A0ACC1AU85</accession>
<gene>
    <name evidence="1" type="ORF">Patl1_12841</name>
</gene>
<sequence>MKTSNRIKEDERIEGIIRGLMKLPENRRCINCNSLGPQYVCTTFLTFVCTNCSGVHREFTHRVKSISMAKFSAEEVSALQAAGNERARQIYLKGWDPYRNSYPDGSNLHRLRDFIKHVYVDRKYTGEKSETPPRLRLGENEDADENSRKVGGYRGESRSPRYGSRYEHSSSARCHPGRRSDDRNSRYYHDERSNQEIPRFGGYRKTPVRIEIVDNRFRDGSSRSGRRTESCNFSNRDYRSESRSPDSQTNKNSSKALVVRPIKEILGESTPPLEVGPRSIAIEGKDPEGSANNQVCQYNCRYVFEKTAPFRDLLSVDGNQMENAPSCSMVPVDGNLEEHKNEKSECLININQDPEPLDAAVVAPQTQQITPSDGGNQTVPSAKETTKTSPMPNTLEFLIFELAAPLAVQNNDDAPSDGSVGNMPEGGISSAVPLMGDLMASAPASITNMALQPYGDSGASSASPLGQMSTLPNSFGTSPAASTANTLVNPSEGNMALVSVGDSLTASTTTVPVSPLHAGPPQAAPDIKDEPTVRVPDGQQLRSMQSCQSLPTSTADGRSSAQQTATPVGDVNNQPWLSALVPYTQGPAGASAEQSSETVSIAVHDTSSRVGSELVPVETKSIGRKELPAVDYFTASYGPASVPHWQTGTPYAMGYNMQYYSNPMIMPAYPNQSKSTNPFDVHSETAQTQVPAFPSMASLQGSLPNAGLLHTSNAGAHSLGLMMPQTSSYASAMHPQSSSYSSHMSPSKFILPSSILLDIYCFNNTTHTKKLLQRYV</sequence>
<keyword evidence="2" id="KW-1185">Reference proteome</keyword>
<organism evidence="1 2">
    <name type="scientific">Pistacia atlantica</name>
    <dbReference type="NCBI Taxonomy" id="434234"/>
    <lineage>
        <taxon>Eukaryota</taxon>
        <taxon>Viridiplantae</taxon>
        <taxon>Streptophyta</taxon>
        <taxon>Embryophyta</taxon>
        <taxon>Tracheophyta</taxon>
        <taxon>Spermatophyta</taxon>
        <taxon>Magnoliopsida</taxon>
        <taxon>eudicotyledons</taxon>
        <taxon>Gunneridae</taxon>
        <taxon>Pentapetalae</taxon>
        <taxon>rosids</taxon>
        <taxon>malvids</taxon>
        <taxon>Sapindales</taxon>
        <taxon>Anacardiaceae</taxon>
        <taxon>Pistacia</taxon>
    </lineage>
</organism>
<dbReference type="Proteomes" id="UP001164250">
    <property type="component" value="Chromosome 8"/>
</dbReference>
<name>A0ACC1AU85_9ROSI</name>
<evidence type="ECO:0000313" key="2">
    <source>
        <dbReference type="Proteomes" id="UP001164250"/>
    </source>
</evidence>
<proteinExistence type="predicted"/>
<protein>
    <submittedName>
        <fullName evidence="1">Uncharacterized protein</fullName>
    </submittedName>
</protein>
<reference evidence="2" key="1">
    <citation type="journal article" date="2023" name="G3 (Bethesda)">
        <title>Genome assembly and association tests identify interacting loci associated with vigor, precocity, and sex in interspecific pistachio rootstocks.</title>
        <authorList>
            <person name="Palmer W."/>
            <person name="Jacygrad E."/>
            <person name="Sagayaradj S."/>
            <person name="Cavanaugh K."/>
            <person name="Han R."/>
            <person name="Bertier L."/>
            <person name="Beede B."/>
            <person name="Kafkas S."/>
            <person name="Golino D."/>
            <person name="Preece J."/>
            <person name="Michelmore R."/>
        </authorList>
    </citation>
    <scope>NUCLEOTIDE SEQUENCE [LARGE SCALE GENOMIC DNA]</scope>
</reference>
<dbReference type="EMBL" id="CM047904">
    <property type="protein sequence ID" value="KAJ0090165.1"/>
    <property type="molecule type" value="Genomic_DNA"/>
</dbReference>
<evidence type="ECO:0000313" key="1">
    <source>
        <dbReference type="EMBL" id="KAJ0090165.1"/>
    </source>
</evidence>
<comment type="caution">
    <text evidence="1">The sequence shown here is derived from an EMBL/GenBank/DDBJ whole genome shotgun (WGS) entry which is preliminary data.</text>
</comment>